<gene>
    <name evidence="1" type="ORF">SDC9_183096</name>
</gene>
<proteinExistence type="predicted"/>
<protein>
    <submittedName>
        <fullName evidence="1">Uncharacterized protein</fullName>
    </submittedName>
</protein>
<evidence type="ECO:0000313" key="1">
    <source>
        <dbReference type="EMBL" id="MPN35598.1"/>
    </source>
</evidence>
<dbReference type="EMBL" id="VSSQ01089285">
    <property type="protein sequence ID" value="MPN35598.1"/>
    <property type="molecule type" value="Genomic_DNA"/>
</dbReference>
<organism evidence="1">
    <name type="scientific">bioreactor metagenome</name>
    <dbReference type="NCBI Taxonomy" id="1076179"/>
    <lineage>
        <taxon>unclassified sequences</taxon>
        <taxon>metagenomes</taxon>
        <taxon>ecological metagenomes</taxon>
    </lineage>
</organism>
<dbReference type="AlphaFoldDB" id="A0A645H9E1"/>
<reference evidence="1" key="1">
    <citation type="submission" date="2019-08" db="EMBL/GenBank/DDBJ databases">
        <authorList>
            <person name="Kucharzyk K."/>
            <person name="Murdoch R.W."/>
            <person name="Higgins S."/>
            <person name="Loffler F."/>
        </authorList>
    </citation>
    <scope>NUCLEOTIDE SEQUENCE</scope>
</reference>
<accession>A0A645H9E1</accession>
<name>A0A645H9E1_9ZZZZ</name>
<comment type="caution">
    <text evidence="1">The sequence shown here is derived from an EMBL/GenBank/DDBJ whole genome shotgun (WGS) entry which is preliminary data.</text>
</comment>
<sequence length="102" mass="11504">MKDGPNPETIAIIIEKAKEVTELPKEGGNPMAITFFMIFKSGLKSRICIFKPYFPLSITYTEYNEMMTTEIKVAQAAPRTPILKVNIRSGSRIMFIITEMAV</sequence>